<protein>
    <recommendedName>
        <fullName evidence="4">Immunoglobulin V-set domain-containing protein</fullName>
    </recommendedName>
</protein>
<reference evidence="5" key="1">
    <citation type="submission" date="2025-08" db="UniProtKB">
        <authorList>
            <consortium name="Ensembl"/>
        </authorList>
    </citation>
    <scope>IDENTIFICATION</scope>
</reference>
<comment type="subcellular location">
    <subcellularLocation>
        <location evidence="1">Membrane</location>
    </subcellularLocation>
</comment>
<evidence type="ECO:0000256" key="3">
    <source>
        <dbReference type="ARBA" id="ARBA00023136"/>
    </source>
</evidence>
<dbReference type="Pfam" id="PF07686">
    <property type="entry name" value="V-set"/>
    <property type="match status" value="1"/>
</dbReference>
<proteinExistence type="predicted"/>
<dbReference type="Gene3D" id="2.60.40.10">
    <property type="entry name" value="Immunoglobulins"/>
    <property type="match status" value="1"/>
</dbReference>
<keyword evidence="3" id="KW-0472">Membrane</keyword>
<dbReference type="InParanoid" id="A0A3Q1G4Q2"/>
<dbReference type="AlphaFoldDB" id="A0A3Q1G4Q2"/>
<keyword evidence="6" id="KW-1185">Reference proteome</keyword>
<evidence type="ECO:0000256" key="2">
    <source>
        <dbReference type="ARBA" id="ARBA00022692"/>
    </source>
</evidence>
<evidence type="ECO:0000313" key="5">
    <source>
        <dbReference type="Ensembl" id="ENSAPOP00000025621.1"/>
    </source>
</evidence>
<dbReference type="InterPro" id="IPR036179">
    <property type="entry name" value="Ig-like_dom_sf"/>
</dbReference>
<dbReference type="SUPFAM" id="SSF48726">
    <property type="entry name" value="Immunoglobulin"/>
    <property type="match status" value="1"/>
</dbReference>
<dbReference type="STRING" id="80966.ENSAPOP00000025621"/>
<dbReference type="PANTHER" id="PTHR11860:SF118">
    <property type="entry name" value="CMRF35-LIKE MOLECULE 3-RELATED"/>
    <property type="match status" value="1"/>
</dbReference>
<dbReference type="Proteomes" id="UP000257200">
    <property type="component" value="Unplaced"/>
</dbReference>
<dbReference type="GeneTree" id="ENSGT00940000175426"/>
<accession>A0A3Q1G4Q2</accession>
<evidence type="ECO:0000313" key="6">
    <source>
        <dbReference type="Proteomes" id="UP000257200"/>
    </source>
</evidence>
<keyword evidence="2" id="KW-0812">Transmembrane</keyword>
<dbReference type="InterPro" id="IPR050671">
    <property type="entry name" value="CD300_family_receptors"/>
</dbReference>
<evidence type="ECO:0000256" key="1">
    <source>
        <dbReference type="ARBA" id="ARBA00004370"/>
    </source>
</evidence>
<feature type="domain" description="Immunoglobulin V-set" evidence="4">
    <location>
        <begin position="41"/>
        <end position="133"/>
    </location>
</feature>
<reference evidence="5" key="2">
    <citation type="submission" date="2025-09" db="UniProtKB">
        <authorList>
            <consortium name="Ensembl"/>
        </authorList>
    </citation>
    <scope>IDENTIFICATION</scope>
</reference>
<dbReference type="InterPro" id="IPR013783">
    <property type="entry name" value="Ig-like_fold"/>
</dbReference>
<name>A0A3Q1G4Q2_9TELE</name>
<sequence length="193" mass="21482">MPDRSNRFYLSKDSPSLDALFLDAILAATLTKGAEINAEGFEGGEVWFKCSHRLARNANKYLCINSCKSSEDILVTVESGRRAQSGRITLVDSGDGSFTVTISQLQLSDSKEYLCAVDRPGLDTYTSVHLTVTKGMCSNLTPLNSIYLKDLFIFVFSLFLLYKQLCDFGSVLWIIRILEYSSCGNCKDSRCHL</sequence>
<dbReference type="Ensembl" id="ENSAPOT00000005783.1">
    <property type="protein sequence ID" value="ENSAPOP00000025621.1"/>
    <property type="gene ID" value="ENSAPOG00000008829.1"/>
</dbReference>
<evidence type="ECO:0000259" key="4">
    <source>
        <dbReference type="Pfam" id="PF07686"/>
    </source>
</evidence>
<organism evidence="5 6">
    <name type="scientific">Acanthochromis polyacanthus</name>
    <name type="common">spiny chromis</name>
    <dbReference type="NCBI Taxonomy" id="80966"/>
    <lineage>
        <taxon>Eukaryota</taxon>
        <taxon>Metazoa</taxon>
        <taxon>Chordata</taxon>
        <taxon>Craniata</taxon>
        <taxon>Vertebrata</taxon>
        <taxon>Euteleostomi</taxon>
        <taxon>Actinopterygii</taxon>
        <taxon>Neopterygii</taxon>
        <taxon>Teleostei</taxon>
        <taxon>Neoteleostei</taxon>
        <taxon>Acanthomorphata</taxon>
        <taxon>Ovalentaria</taxon>
        <taxon>Pomacentridae</taxon>
        <taxon>Acanthochromis</taxon>
    </lineage>
</organism>
<dbReference type="GO" id="GO:0004888">
    <property type="term" value="F:transmembrane signaling receptor activity"/>
    <property type="evidence" value="ECO:0007669"/>
    <property type="project" value="TreeGrafter"/>
</dbReference>
<dbReference type="InterPro" id="IPR013106">
    <property type="entry name" value="Ig_V-set"/>
</dbReference>
<dbReference type="GO" id="GO:0005886">
    <property type="term" value="C:plasma membrane"/>
    <property type="evidence" value="ECO:0007669"/>
    <property type="project" value="TreeGrafter"/>
</dbReference>
<dbReference type="PANTHER" id="PTHR11860">
    <property type="entry name" value="POLYMERIC-IMMUNOGLOBULIN RECEPTOR"/>
    <property type="match status" value="1"/>
</dbReference>